<evidence type="ECO:0000313" key="2">
    <source>
        <dbReference type="Proteomes" id="UP000217696"/>
    </source>
</evidence>
<proteinExistence type="predicted"/>
<accession>A0A0U5BC82</accession>
<dbReference type="KEGG" id="asoc:CB4_02507"/>
<dbReference type="OrthoDB" id="2880119at2"/>
<dbReference type="AlphaFoldDB" id="A0A0U5BC82"/>
<evidence type="ECO:0000313" key="1">
    <source>
        <dbReference type="EMBL" id="BAU28333.1"/>
    </source>
</evidence>
<organism evidence="1 2">
    <name type="scientific">Aneurinibacillus soli</name>
    <dbReference type="NCBI Taxonomy" id="1500254"/>
    <lineage>
        <taxon>Bacteria</taxon>
        <taxon>Bacillati</taxon>
        <taxon>Bacillota</taxon>
        <taxon>Bacilli</taxon>
        <taxon>Bacillales</taxon>
        <taxon>Paenibacillaceae</taxon>
        <taxon>Aneurinibacillus group</taxon>
        <taxon>Aneurinibacillus</taxon>
    </lineage>
</organism>
<keyword evidence="2" id="KW-1185">Reference proteome</keyword>
<dbReference type="RefSeq" id="WP_096466098.1">
    <property type="nucleotide sequence ID" value="NZ_AP017312.1"/>
</dbReference>
<dbReference type="EMBL" id="AP017312">
    <property type="protein sequence ID" value="BAU28333.1"/>
    <property type="molecule type" value="Genomic_DNA"/>
</dbReference>
<gene>
    <name evidence="1" type="ORF">CB4_02507</name>
</gene>
<protein>
    <submittedName>
        <fullName evidence="1">Uncharacterized protein</fullName>
    </submittedName>
</protein>
<sequence length="196" mass="22953">MAQRVATEYKKLVLELSTLQLQSFVGMFDHAEFSTQVRIFENGETEVVLLDKGMELPLSFKRIGHDTYTCEGQYKIYDAKLANQMRMAVRKFKGCGIVHRLYPTYTMVYEYTGGHVMRIMEQKDGQERLVFEYKDTLGDMQRLFEACGVEDRIDWTRLHIDQLLDLRNQRITDGLSTEDVDHQLTELSQQLFMMEA</sequence>
<dbReference type="Proteomes" id="UP000217696">
    <property type="component" value="Chromosome"/>
</dbReference>
<reference evidence="1 2" key="1">
    <citation type="submission" date="2015-12" db="EMBL/GenBank/DDBJ databases">
        <title>Genome sequence of Aneurinibacillus soli.</title>
        <authorList>
            <person name="Lee J.S."/>
            <person name="Lee K.C."/>
            <person name="Kim K.K."/>
            <person name="Lee B.W."/>
        </authorList>
    </citation>
    <scope>NUCLEOTIDE SEQUENCE [LARGE SCALE GENOMIC DNA]</scope>
    <source>
        <strain evidence="1 2">CB4</strain>
    </source>
</reference>
<name>A0A0U5BC82_9BACL</name>